<evidence type="ECO:0000259" key="5">
    <source>
        <dbReference type="PROSITE" id="PS01124"/>
    </source>
</evidence>
<dbReference type="SUPFAM" id="SSF46689">
    <property type="entry name" value="Homeodomain-like"/>
    <property type="match status" value="1"/>
</dbReference>
<dbReference type="Pfam" id="PF12833">
    <property type="entry name" value="HTH_18"/>
    <property type="match status" value="1"/>
</dbReference>
<dbReference type="PRINTS" id="PR00032">
    <property type="entry name" value="HTHARAC"/>
</dbReference>
<evidence type="ECO:0000256" key="1">
    <source>
        <dbReference type="ARBA" id="ARBA00023015"/>
    </source>
</evidence>
<dbReference type="InterPro" id="IPR037923">
    <property type="entry name" value="HTH-like"/>
</dbReference>
<evidence type="ECO:0000256" key="3">
    <source>
        <dbReference type="ARBA" id="ARBA00023159"/>
    </source>
</evidence>
<keyword evidence="4" id="KW-0804">Transcription</keyword>
<dbReference type="InterPro" id="IPR014710">
    <property type="entry name" value="RmlC-like_jellyroll"/>
</dbReference>
<evidence type="ECO:0000256" key="2">
    <source>
        <dbReference type="ARBA" id="ARBA00023125"/>
    </source>
</evidence>
<keyword evidence="7" id="KW-1185">Reference proteome</keyword>
<dbReference type="InterPro" id="IPR009057">
    <property type="entry name" value="Homeodomain-like_sf"/>
</dbReference>
<proteinExistence type="predicted"/>
<dbReference type="SUPFAM" id="SSF51215">
    <property type="entry name" value="Regulatory protein AraC"/>
    <property type="match status" value="1"/>
</dbReference>
<keyword evidence="2" id="KW-0238">DNA-binding</keyword>
<feature type="domain" description="HTH araC/xylS-type" evidence="5">
    <location>
        <begin position="210"/>
        <end position="308"/>
    </location>
</feature>
<comment type="caution">
    <text evidence="6">The sequence shown here is derived from an EMBL/GenBank/DDBJ whole genome shotgun (WGS) entry which is preliminary data.</text>
</comment>
<dbReference type="PANTHER" id="PTHR43280">
    <property type="entry name" value="ARAC-FAMILY TRANSCRIPTIONAL REGULATOR"/>
    <property type="match status" value="1"/>
</dbReference>
<dbReference type="Pfam" id="PF02311">
    <property type="entry name" value="AraC_binding"/>
    <property type="match status" value="1"/>
</dbReference>
<keyword evidence="3" id="KW-0010">Activator</keyword>
<dbReference type="InterPro" id="IPR003313">
    <property type="entry name" value="AraC-bd"/>
</dbReference>
<dbReference type="InterPro" id="IPR020449">
    <property type="entry name" value="Tscrpt_reg_AraC-type_HTH"/>
</dbReference>
<dbReference type="EMBL" id="JALHLF010000048">
    <property type="protein sequence ID" value="MCJ2183485.1"/>
    <property type="molecule type" value="Genomic_DNA"/>
</dbReference>
<dbReference type="Gene3D" id="1.10.10.60">
    <property type="entry name" value="Homeodomain-like"/>
    <property type="match status" value="1"/>
</dbReference>
<evidence type="ECO:0000256" key="4">
    <source>
        <dbReference type="ARBA" id="ARBA00023163"/>
    </source>
</evidence>
<evidence type="ECO:0000313" key="7">
    <source>
        <dbReference type="Proteomes" id="UP001162881"/>
    </source>
</evidence>
<organism evidence="6 7">
    <name type="scientific">Novosphingobium organovorum</name>
    <dbReference type="NCBI Taxonomy" id="2930092"/>
    <lineage>
        <taxon>Bacteria</taxon>
        <taxon>Pseudomonadati</taxon>
        <taxon>Pseudomonadota</taxon>
        <taxon>Alphaproteobacteria</taxon>
        <taxon>Sphingomonadales</taxon>
        <taxon>Sphingomonadaceae</taxon>
        <taxon>Novosphingobium</taxon>
    </lineage>
</organism>
<dbReference type="InterPro" id="IPR018060">
    <property type="entry name" value="HTH_AraC"/>
</dbReference>
<gene>
    <name evidence="6" type="ORF">MTR62_12400</name>
</gene>
<dbReference type="Proteomes" id="UP001162881">
    <property type="component" value="Unassembled WGS sequence"/>
</dbReference>
<protein>
    <submittedName>
        <fullName evidence="6">AraC family transcriptional regulator</fullName>
    </submittedName>
</protein>
<keyword evidence="1" id="KW-0805">Transcription regulation</keyword>
<dbReference type="RefSeq" id="WP_244021328.1">
    <property type="nucleotide sequence ID" value="NZ_JALHLF010000048.1"/>
</dbReference>
<reference evidence="6" key="1">
    <citation type="submission" date="2022-03" db="EMBL/GenBank/DDBJ databases">
        <title>Identification of a novel bacterium isolated from mangrove sediments.</title>
        <authorList>
            <person name="Pan X."/>
        </authorList>
    </citation>
    <scope>NUCLEOTIDE SEQUENCE</scope>
    <source>
        <strain evidence="6">B1949</strain>
    </source>
</reference>
<dbReference type="Gene3D" id="2.60.120.10">
    <property type="entry name" value="Jelly Rolls"/>
    <property type="match status" value="1"/>
</dbReference>
<evidence type="ECO:0000313" key="6">
    <source>
        <dbReference type="EMBL" id="MCJ2183485.1"/>
    </source>
</evidence>
<dbReference type="SMART" id="SM00342">
    <property type="entry name" value="HTH_ARAC"/>
    <property type="match status" value="1"/>
</dbReference>
<dbReference type="PROSITE" id="PS01124">
    <property type="entry name" value="HTH_ARAC_FAMILY_2"/>
    <property type="match status" value="1"/>
</dbReference>
<name>A0ABT0BEK7_9SPHN</name>
<accession>A0ABT0BEK7</accession>
<dbReference type="PANTHER" id="PTHR43280:SF32">
    <property type="entry name" value="TRANSCRIPTIONAL REGULATORY PROTEIN"/>
    <property type="match status" value="1"/>
</dbReference>
<sequence length="317" mass="34685">MALRGPQGLGGGQPPAHSAIGSVSAADVPRYALYGEVGTRTGWSVNVEPLDERCRERGWIIAPHTHPRFLQIGVCGHGGGEITLEGTVHRFRPGTVMVVPPFCIHGYTYDSGADGWMLTVERGYLAGLLVRAPVLQRLLSAPRVFDMDHSVLDGLDVEFRQLREEMSEERYGGAIAAEIHLQKILLQLLRHCPETDLASGATSSRAALVERFKGLVEARYREQPPLSDFAAALGVSVSQLRLACNAVSGLSPVALIHERVLGEARRCLAYTGMSVSEISNWLGFNEAAYFSRFFTRRQGQTPSAYRRAQGFAAPERK</sequence>